<name>A0A0W8FTZ6_9ZZZZ</name>
<dbReference type="EMBL" id="LNQE01000849">
    <property type="protein sequence ID" value="KUG24405.1"/>
    <property type="molecule type" value="Genomic_DNA"/>
</dbReference>
<protein>
    <submittedName>
        <fullName evidence="1">Uncharacterized protein</fullName>
    </submittedName>
</protein>
<sequence>MPRHKPGFPARLSPSVEMTKTFSKRFIFFCYVIWDKFMIFLLR</sequence>
<gene>
    <name evidence="1" type="ORF">ASZ90_005782</name>
</gene>
<accession>A0A0W8FTZ6</accession>
<evidence type="ECO:0000313" key="1">
    <source>
        <dbReference type="EMBL" id="KUG24405.1"/>
    </source>
</evidence>
<proteinExistence type="predicted"/>
<dbReference type="AlphaFoldDB" id="A0A0W8FTZ6"/>
<reference evidence="1" key="1">
    <citation type="journal article" date="2015" name="Proc. Natl. Acad. Sci. U.S.A.">
        <title>Networks of energetic and metabolic interactions define dynamics in microbial communities.</title>
        <authorList>
            <person name="Embree M."/>
            <person name="Liu J.K."/>
            <person name="Al-Bassam M.M."/>
            <person name="Zengler K."/>
        </authorList>
    </citation>
    <scope>NUCLEOTIDE SEQUENCE</scope>
</reference>
<organism evidence="1">
    <name type="scientific">hydrocarbon metagenome</name>
    <dbReference type="NCBI Taxonomy" id="938273"/>
    <lineage>
        <taxon>unclassified sequences</taxon>
        <taxon>metagenomes</taxon>
        <taxon>ecological metagenomes</taxon>
    </lineage>
</organism>
<comment type="caution">
    <text evidence="1">The sequence shown here is derived from an EMBL/GenBank/DDBJ whole genome shotgun (WGS) entry which is preliminary data.</text>
</comment>